<dbReference type="STRING" id="411471.SUBVAR_05934"/>
<protein>
    <submittedName>
        <fullName evidence="1">Uncharacterized protein</fullName>
    </submittedName>
</protein>
<dbReference type="AlphaFoldDB" id="D1PNL2"/>
<keyword evidence="2" id="KW-1185">Reference proteome</keyword>
<evidence type="ECO:0000313" key="2">
    <source>
        <dbReference type="Proteomes" id="UP000003438"/>
    </source>
</evidence>
<dbReference type="Proteomes" id="UP000003438">
    <property type="component" value="Unassembled WGS sequence"/>
</dbReference>
<accession>D1PNL2</accession>
<evidence type="ECO:0000313" key="1">
    <source>
        <dbReference type="EMBL" id="EFB76148.1"/>
    </source>
</evidence>
<dbReference type="HOGENOM" id="CLU_2756332_0_0_9"/>
<organism evidence="1 2">
    <name type="scientific">Subdoligranulum variabile DSM 15176</name>
    <dbReference type="NCBI Taxonomy" id="411471"/>
    <lineage>
        <taxon>Bacteria</taxon>
        <taxon>Bacillati</taxon>
        <taxon>Bacillota</taxon>
        <taxon>Clostridia</taxon>
        <taxon>Eubacteriales</taxon>
        <taxon>Oscillospiraceae</taxon>
        <taxon>Subdoligranulum</taxon>
    </lineage>
</organism>
<name>D1PNL2_9FIRM</name>
<gene>
    <name evidence="1" type="ORF">SUBVAR_05934</name>
</gene>
<sequence length="70" mass="7901">MYNVHTEVPPLSVWGATKKTFAAIVHRLRQKSQCLGRTPGTQGTRDDEAERTVCRCTAVPLTPFYLYFSV</sequence>
<dbReference type="EMBL" id="ACBY02000023">
    <property type="protein sequence ID" value="EFB76148.1"/>
    <property type="molecule type" value="Genomic_DNA"/>
</dbReference>
<proteinExistence type="predicted"/>
<reference evidence="1" key="1">
    <citation type="submission" date="2009-12" db="EMBL/GenBank/DDBJ databases">
        <authorList>
            <person name="Weinstock G."/>
            <person name="Sodergren E."/>
            <person name="Clifton S."/>
            <person name="Fulton L."/>
            <person name="Fulton B."/>
            <person name="Courtney L."/>
            <person name="Fronick C."/>
            <person name="Harrison M."/>
            <person name="Strong C."/>
            <person name="Farmer C."/>
            <person name="Delahaunty K."/>
            <person name="Markovic C."/>
            <person name="Hall O."/>
            <person name="Minx P."/>
            <person name="Tomlinson C."/>
            <person name="Mitreva M."/>
            <person name="Nelson J."/>
            <person name="Hou S."/>
            <person name="Wollam A."/>
            <person name="Pepin K.H."/>
            <person name="Johnson M."/>
            <person name="Bhonagiri V."/>
            <person name="Nash W.E."/>
            <person name="Warren W."/>
            <person name="Chinwalla A."/>
            <person name="Mardis E.R."/>
            <person name="Wilson R.K."/>
        </authorList>
    </citation>
    <scope>NUCLEOTIDE SEQUENCE [LARGE SCALE GENOMIC DNA]</scope>
    <source>
        <strain evidence="1">DSM 15176</strain>
    </source>
</reference>
<comment type="caution">
    <text evidence="1">The sequence shown here is derived from an EMBL/GenBank/DDBJ whole genome shotgun (WGS) entry which is preliminary data.</text>
</comment>